<dbReference type="GO" id="GO:0005509">
    <property type="term" value="F:calcium ion binding"/>
    <property type="evidence" value="ECO:0007669"/>
    <property type="project" value="InterPro"/>
</dbReference>
<evidence type="ECO:0000256" key="1">
    <source>
        <dbReference type="ARBA" id="ARBA00022536"/>
    </source>
</evidence>
<dbReference type="EMBL" id="CAXITT010000521">
    <property type="protein sequence ID" value="CAL1543036.1"/>
    <property type="molecule type" value="Genomic_DNA"/>
</dbReference>
<dbReference type="InterPro" id="IPR009030">
    <property type="entry name" value="Growth_fac_rcpt_cys_sf"/>
</dbReference>
<dbReference type="Pfam" id="PF07645">
    <property type="entry name" value="EGF_CA"/>
    <property type="match status" value="1"/>
</dbReference>
<dbReference type="InterPro" id="IPR024731">
    <property type="entry name" value="NELL2-like_EGF"/>
</dbReference>
<gene>
    <name evidence="8" type="ORF">GSLYS_00016570001</name>
</gene>
<reference evidence="8 9" key="1">
    <citation type="submission" date="2024-04" db="EMBL/GenBank/DDBJ databases">
        <authorList>
            <consortium name="Genoscope - CEA"/>
            <person name="William W."/>
        </authorList>
    </citation>
    <scope>NUCLEOTIDE SEQUENCE [LARGE SCALE GENOMIC DNA]</scope>
</reference>
<evidence type="ECO:0000313" key="9">
    <source>
        <dbReference type="Proteomes" id="UP001497497"/>
    </source>
</evidence>
<keyword evidence="4" id="KW-1015">Disulfide bond</keyword>
<comment type="caution">
    <text evidence="5">Lacks conserved residue(s) required for the propagation of feature annotation.</text>
</comment>
<keyword evidence="2 6" id="KW-0732">Signal</keyword>
<keyword evidence="3" id="KW-0677">Repeat</keyword>
<evidence type="ECO:0000256" key="4">
    <source>
        <dbReference type="ARBA" id="ARBA00023157"/>
    </source>
</evidence>
<dbReference type="SMART" id="SM00181">
    <property type="entry name" value="EGF"/>
    <property type="match status" value="5"/>
</dbReference>
<proteinExistence type="predicted"/>
<feature type="domain" description="EGF-like" evidence="7">
    <location>
        <begin position="194"/>
        <end position="235"/>
    </location>
</feature>
<dbReference type="Pfam" id="PF12947">
    <property type="entry name" value="EGF_3"/>
    <property type="match status" value="1"/>
</dbReference>
<keyword evidence="1 5" id="KW-0245">EGF-like domain</keyword>
<name>A0AAV2I8A3_LYMST</name>
<dbReference type="PANTHER" id="PTHR24039:SF58">
    <property type="entry name" value="EGF-LIKE DOMAIN-CONTAINING PROTEIN"/>
    <property type="match status" value="1"/>
</dbReference>
<dbReference type="InterPro" id="IPR049883">
    <property type="entry name" value="NOTCH1_EGF-like"/>
</dbReference>
<dbReference type="PROSITE" id="PS00010">
    <property type="entry name" value="ASX_HYDROXYL"/>
    <property type="match status" value="2"/>
</dbReference>
<dbReference type="PROSITE" id="PS50026">
    <property type="entry name" value="EGF_3"/>
    <property type="match status" value="2"/>
</dbReference>
<comment type="caution">
    <text evidence="8">The sequence shown here is derived from an EMBL/GenBank/DDBJ whole genome shotgun (WGS) entry which is preliminary data.</text>
</comment>
<dbReference type="SMART" id="SM00179">
    <property type="entry name" value="EGF_CA"/>
    <property type="match status" value="2"/>
</dbReference>
<feature type="chain" id="PRO_5043707641" description="EGF-like domain-containing protein" evidence="6">
    <location>
        <begin position="21"/>
        <end position="530"/>
    </location>
</feature>
<dbReference type="CDD" id="cd00054">
    <property type="entry name" value="EGF_CA"/>
    <property type="match status" value="2"/>
</dbReference>
<dbReference type="SUPFAM" id="SSF57184">
    <property type="entry name" value="Growth factor receptor domain"/>
    <property type="match status" value="1"/>
</dbReference>
<evidence type="ECO:0000256" key="3">
    <source>
        <dbReference type="ARBA" id="ARBA00022737"/>
    </source>
</evidence>
<evidence type="ECO:0000256" key="5">
    <source>
        <dbReference type="PROSITE-ProRule" id="PRU00076"/>
    </source>
</evidence>
<dbReference type="PROSITE" id="PS01186">
    <property type="entry name" value="EGF_2"/>
    <property type="match status" value="1"/>
</dbReference>
<dbReference type="Proteomes" id="UP001497497">
    <property type="component" value="Unassembled WGS sequence"/>
</dbReference>
<dbReference type="AlphaFoldDB" id="A0AAV2I8A3"/>
<evidence type="ECO:0000256" key="6">
    <source>
        <dbReference type="SAM" id="SignalP"/>
    </source>
</evidence>
<dbReference type="Gene3D" id="2.10.25.10">
    <property type="entry name" value="Laminin"/>
    <property type="match status" value="3"/>
</dbReference>
<feature type="domain" description="EGF-like" evidence="7">
    <location>
        <begin position="116"/>
        <end position="155"/>
    </location>
</feature>
<evidence type="ECO:0000313" key="8">
    <source>
        <dbReference type="EMBL" id="CAL1543036.1"/>
    </source>
</evidence>
<dbReference type="InterPro" id="IPR001881">
    <property type="entry name" value="EGF-like_Ca-bd_dom"/>
</dbReference>
<feature type="signal peptide" evidence="6">
    <location>
        <begin position="1"/>
        <end position="20"/>
    </location>
</feature>
<evidence type="ECO:0000256" key="2">
    <source>
        <dbReference type="ARBA" id="ARBA00022729"/>
    </source>
</evidence>
<evidence type="ECO:0000259" key="7">
    <source>
        <dbReference type="PROSITE" id="PS50026"/>
    </source>
</evidence>
<dbReference type="InterPro" id="IPR000152">
    <property type="entry name" value="EGF-type_Asp/Asn_hydroxyl_site"/>
</dbReference>
<dbReference type="PANTHER" id="PTHR24039">
    <property type="entry name" value="FIBRILLIN-RELATED"/>
    <property type="match status" value="1"/>
</dbReference>
<dbReference type="InterPro" id="IPR018097">
    <property type="entry name" value="EGF_Ca-bd_CS"/>
</dbReference>
<dbReference type="FunFam" id="2.10.25.10:FF:000038">
    <property type="entry name" value="Fibrillin 2"/>
    <property type="match status" value="2"/>
</dbReference>
<dbReference type="PROSITE" id="PS01187">
    <property type="entry name" value="EGF_CA"/>
    <property type="match status" value="1"/>
</dbReference>
<dbReference type="InterPro" id="IPR000742">
    <property type="entry name" value="EGF"/>
</dbReference>
<protein>
    <recommendedName>
        <fullName evidence="7">EGF-like domain-containing protein</fullName>
    </recommendedName>
</protein>
<accession>A0AAV2I8A3</accession>
<keyword evidence="9" id="KW-1185">Reference proteome</keyword>
<sequence>MARTGSSLLFALTLVCGLQARSITMYRDGDCSLNAYLSCDQYARCIDSEDGSRFTCECLNNVEGDGFKESLGGTGCKLPLKPCATSKDCPEYATCSPEHSCVCDKGFQGDGFTCADINECQNTSLCAQHAYCINEPGTFACRCNQTEGYHGDGFTCNFKCASNNDCDAPIATCNDDNICVCDKGYGGDGRKCTDVDECAPGGAHNCMVNANCVNTVGSFKCECKNGYSGDGINCSSLPRTCKDIPGFTNGNKYKIDPDGPGPANGFIVICDKINGIIVTKLPPTGPFPMTTPTTQGPLVITYEPKPTDIQPLLENSGFCYQDISFRCLAGFALFPGTKWIDAYDNAHSNWGSTQDDMCACGELKVCPASCYCDGSKATMDSGRVLNKRNLPVVAITFSTTVSAKGSVDIQPLICSDVPAGIPIDCHDAKFNYNVKKNTPLHIDPDGPSMNSLPPFLVYCDMQSYSHVGVTAVIVEKEFQTVQRRRFRICDQRPKKTRLFPRRRRRAGLVRLRRHQFMPGSECQMQLRHRR</sequence>
<organism evidence="8 9">
    <name type="scientific">Lymnaea stagnalis</name>
    <name type="common">Great pond snail</name>
    <name type="synonym">Helix stagnalis</name>
    <dbReference type="NCBI Taxonomy" id="6523"/>
    <lineage>
        <taxon>Eukaryota</taxon>
        <taxon>Metazoa</taxon>
        <taxon>Spiralia</taxon>
        <taxon>Lophotrochozoa</taxon>
        <taxon>Mollusca</taxon>
        <taxon>Gastropoda</taxon>
        <taxon>Heterobranchia</taxon>
        <taxon>Euthyneura</taxon>
        <taxon>Panpulmonata</taxon>
        <taxon>Hygrophila</taxon>
        <taxon>Lymnaeoidea</taxon>
        <taxon>Lymnaeidae</taxon>
        <taxon>Lymnaea</taxon>
    </lineage>
</organism>